<dbReference type="OrthoDB" id="288590at2759"/>
<organism evidence="4 5">
    <name type="scientific">Hortaea werneckii</name>
    <name type="common">Black yeast</name>
    <name type="synonym">Cladosporium werneckii</name>
    <dbReference type="NCBI Taxonomy" id="91943"/>
    <lineage>
        <taxon>Eukaryota</taxon>
        <taxon>Fungi</taxon>
        <taxon>Dikarya</taxon>
        <taxon>Ascomycota</taxon>
        <taxon>Pezizomycotina</taxon>
        <taxon>Dothideomycetes</taxon>
        <taxon>Dothideomycetidae</taxon>
        <taxon>Mycosphaerellales</taxon>
        <taxon>Teratosphaeriaceae</taxon>
        <taxon>Hortaea</taxon>
    </lineage>
</organism>
<dbReference type="InterPro" id="IPR050231">
    <property type="entry name" value="Iron_ascorbate_oxido_reductase"/>
</dbReference>
<keyword evidence="2" id="KW-0408">Iron</keyword>
<keyword evidence="2" id="KW-0479">Metal-binding</keyword>
<dbReference type="FunFam" id="2.60.120.330:FF:000045">
    <property type="entry name" value="Oxidoreductase, 2OG-Fe(II) oxygenase family, putative"/>
    <property type="match status" value="1"/>
</dbReference>
<dbReference type="AlphaFoldDB" id="A0A3M6WDK6"/>
<dbReference type="InterPro" id="IPR044861">
    <property type="entry name" value="IPNS-like_FE2OG_OXY"/>
</dbReference>
<dbReference type="PANTHER" id="PTHR47990">
    <property type="entry name" value="2-OXOGLUTARATE (2OG) AND FE(II)-DEPENDENT OXYGENASE SUPERFAMILY PROTEIN-RELATED"/>
    <property type="match status" value="1"/>
</dbReference>
<dbReference type="PROSITE" id="PS51471">
    <property type="entry name" value="FE2OG_OXY"/>
    <property type="match status" value="1"/>
</dbReference>
<keyword evidence="2" id="KW-0560">Oxidoreductase</keyword>
<evidence type="ECO:0000313" key="5">
    <source>
        <dbReference type="Proteomes" id="UP000281245"/>
    </source>
</evidence>
<evidence type="ECO:0000313" key="4">
    <source>
        <dbReference type="EMBL" id="RMX76508.1"/>
    </source>
</evidence>
<dbReference type="Gene3D" id="2.60.120.330">
    <property type="entry name" value="B-lactam Antibiotic, Isopenicillin N Synthase, Chain"/>
    <property type="match status" value="1"/>
</dbReference>
<dbReference type="InterPro" id="IPR005123">
    <property type="entry name" value="Oxoglu/Fe-dep_dioxygenase_dom"/>
</dbReference>
<name>A0A3M6WDK6_HORWE</name>
<sequence>MSGVGTNLKWQYYDLRLGTKPMKSSTTLNNLGEEWRSIPSTQCLFGLWRASSTKRFLDTLRADETQIGPSAIAAPASITNTLPIPAPQLHHLERNDDDERNDEFAFDDLPPFPENVPTAPLLRLNLNRLLQGNSQETEKLWTACRDIGFFYLDLRDGQAGKRDSFHEEAVTTQLDGNGLLEDAAHLFTLGEKLFMLPTEEKQQYDFKDRGSYFGYKGLGAGVIDSQGTRDRNEFYNVSKDDLLGIGDPLPAPNVLKQVDSRKLLESYMRRSHAIVSLILSLLDGKLGLRAGTLENLHRLDAVSGDQVRWVRSPPQVMDGRQMSLGEHTDFGSITILFNRLGGLQVLPPGSDEWRYVKPLNGHCIVNLGDAMVKFTAGILRSNIHRVVSPPQGQGHMTRMSLVYFARPEDDVVLKPLEESEMVKTKRANQRSEGQDDEEITAKDWILRRALGRRVGGDYATSGGTEAGRSKQF</sequence>
<dbReference type="InterPro" id="IPR026992">
    <property type="entry name" value="DIOX_N"/>
</dbReference>
<comment type="similarity">
    <text evidence="1 2">Belongs to the iron/ascorbate-dependent oxidoreductase family.</text>
</comment>
<comment type="caution">
    <text evidence="4">The sequence shown here is derived from an EMBL/GenBank/DDBJ whole genome shotgun (WGS) entry which is preliminary data.</text>
</comment>
<dbReference type="GO" id="GO:0046872">
    <property type="term" value="F:metal ion binding"/>
    <property type="evidence" value="ECO:0007669"/>
    <property type="project" value="UniProtKB-KW"/>
</dbReference>
<reference evidence="4 5" key="1">
    <citation type="journal article" date="2018" name="BMC Genomics">
        <title>Genomic evidence for intraspecific hybridization in a clonal and extremely halotolerant yeast.</title>
        <authorList>
            <person name="Gostincar C."/>
            <person name="Stajich J.E."/>
            <person name="Zupancic J."/>
            <person name="Zalar P."/>
            <person name="Gunde-Cimerman N."/>
        </authorList>
    </citation>
    <scope>NUCLEOTIDE SEQUENCE [LARGE SCALE GENOMIC DNA]</scope>
    <source>
        <strain evidence="4 5">EXF-6656</strain>
    </source>
</reference>
<dbReference type="Pfam" id="PF14226">
    <property type="entry name" value="DIOX_N"/>
    <property type="match status" value="1"/>
</dbReference>
<dbReference type="EMBL" id="QWIJ01001101">
    <property type="protein sequence ID" value="RMX76508.1"/>
    <property type="molecule type" value="Genomic_DNA"/>
</dbReference>
<accession>A0A3M6WDK6</accession>
<dbReference type="GO" id="GO:0044283">
    <property type="term" value="P:small molecule biosynthetic process"/>
    <property type="evidence" value="ECO:0007669"/>
    <property type="project" value="UniProtKB-ARBA"/>
</dbReference>
<dbReference type="GO" id="GO:0016491">
    <property type="term" value="F:oxidoreductase activity"/>
    <property type="evidence" value="ECO:0007669"/>
    <property type="project" value="UniProtKB-KW"/>
</dbReference>
<dbReference type="SUPFAM" id="SSF51197">
    <property type="entry name" value="Clavaminate synthase-like"/>
    <property type="match status" value="1"/>
</dbReference>
<dbReference type="Pfam" id="PF03171">
    <property type="entry name" value="2OG-FeII_Oxy"/>
    <property type="match status" value="1"/>
</dbReference>
<dbReference type="Proteomes" id="UP000281245">
    <property type="component" value="Unassembled WGS sequence"/>
</dbReference>
<evidence type="ECO:0000256" key="2">
    <source>
        <dbReference type="RuleBase" id="RU003682"/>
    </source>
</evidence>
<proteinExistence type="inferred from homology"/>
<gene>
    <name evidence="4" type="ORF">D0869_10656</name>
</gene>
<evidence type="ECO:0000259" key="3">
    <source>
        <dbReference type="PROSITE" id="PS51471"/>
    </source>
</evidence>
<feature type="domain" description="Fe2OG dioxygenase" evidence="3">
    <location>
        <begin position="303"/>
        <end position="407"/>
    </location>
</feature>
<dbReference type="InterPro" id="IPR027443">
    <property type="entry name" value="IPNS-like_sf"/>
</dbReference>
<protein>
    <recommendedName>
        <fullName evidence="3">Fe2OG dioxygenase domain-containing protein</fullName>
    </recommendedName>
</protein>
<evidence type="ECO:0000256" key="1">
    <source>
        <dbReference type="ARBA" id="ARBA00008056"/>
    </source>
</evidence>